<dbReference type="Proteomes" id="UP000001926">
    <property type="component" value="Partially assembled WGS sequence"/>
</dbReference>
<dbReference type="InterPro" id="IPR006689">
    <property type="entry name" value="Small_GTPase_ARF/SAR"/>
</dbReference>
<dbReference type="KEGG" id="ehi:EHI_073480"/>
<dbReference type="FunFam" id="3.40.50.300:FF:003341">
    <property type="entry name" value="ADP-ribosylation factor, putative"/>
    <property type="match status" value="1"/>
</dbReference>
<dbReference type="SMART" id="SM00177">
    <property type="entry name" value="ARF"/>
    <property type="match status" value="1"/>
</dbReference>
<dbReference type="RefSeq" id="XP_656676.1">
    <property type="nucleotide sequence ID" value="XM_651584.1"/>
</dbReference>
<accession>A0A8U0WNX8</accession>
<dbReference type="GO" id="GO:0006886">
    <property type="term" value="P:intracellular protein transport"/>
    <property type="evidence" value="ECO:0000318"/>
    <property type="project" value="GO_Central"/>
</dbReference>
<dbReference type="SMART" id="SM00178">
    <property type="entry name" value="SAR"/>
    <property type="match status" value="1"/>
</dbReference>
<dbReference type="GO" id="GO:0003924">
    <property type="term" value="F:GTPase activity"/>
    <property type="evidence" value="ECO:0007669"/>
    <property type="project" value="InterPro"/>
</dbReference>
<dbReference type="InterPro" id="IPR024156">
    <property type="entry name" value="Small_GTPase_ARF"/>
</dbReference>
<dbReference type="EMBL" id="DS571171">
    <property type="protein sequence ID" value="EAL51290.1"/>
    <property type="molecule type" value="Genomic_DNA"/>
</dbReference>
<evidence type="ECO:0000256" key="3">
    <source>
        <dbReference type="PIRSR" id="PIRSR606689-1"/>
    </source>
</evidence>
<dbReference type="Gene3D" id="3.40.50.300">
    <property type="entry name" value="P-loop containing nucleotide triphosphate hydrolases"/>
    <property type="match status" value="1"/>
</dbReference>
<organism evidence="5 6">
    <name type="scientific">Entamoeba histolytica (strain ATCC 30459 / HM-1:IMSS / ABRM)</name>
    <dbReference type="NCBI Taxonomy" id="294381"/>
    <lineage>
        <taxon>Eukaryota</taxon>
        <taxon>Amoebozoa</taxon>
        <taxon>Evosea</taxon>
        <taxon>Archamoebae</taxon>
        <taxon>Mastigamoebida</taxon>
        <taxon>Entamoebidae</taxon>
        <taxon>Entamoeba</taxon>
    </lineage>
</organism>
<feature type="binding site" evidence="3">
    <location>
        <begin position="124"/>
        <end position="127"/>
    </location>
    <ligand>
        <name>GTP</name>
        <dbReference type="ChEBI" id="CHEBI:37565"/>
    </ligand>
</feature>
<dbReference type="GO" id="GO:0016192">
    <property type="term" value="P:vesicle-mediated transport"/>
    <property type="evidence" value="ECO:0000318"/>
    <property type="project" value="GO_Central"/>
</dbReference>
<dbReference type="CDD" id="cd00878">
    <property type="entry name" value="Arf_Arl"/>
    <property type="match status" value="1"/>
</dbReference>
<evidence type="ECO:0000256" key="2">
    <source>
        <dbReference type="ARBA" id="ARBA00023134"/>
    </source>
</evidence>
<dbReference type="HOGENOM" id="CLU_040729_9_3_1"/>
<name>A0A8U0WNX8_ENTH1</name>
<keyword evidence="4" id="KW-0479">Metal-binding</keyword>
<dbReference type="GeneID" id="3410971"/>
<reference evidence="5" key="2">
    <citation type="submission" date="2007-03" db="EMBL/GenBank/DDBJ databases">
        <authorList>
            <person name="Lorenzi H."/>
            <person name="Amedeo P."/>
            <person name="Inman J."/>
            <person name="Schobel S."/>
            <person name="Caler E."/>
        </authorList>
    </citation>
    <scope>GENOME REANNOTATION</scope>
    <source>
        <strain evidence="5">HM-1:IMSS</strain>
    </source>
</reference>
<proteinExistence type="predicted"/>
<dbReference type="OMA" id="ELCKDIQ"/>
<reference evidence="5" key="1">
    <citation type="journal article" date="2005" name="Nature">
        <title>The genome of the protist parasite Entamoeba histolytica.</title>
        <authorList>
            <person name="Loftus B."/>
            <person name="Anderson I."/>
            <person name="Davies R."/>
            <person name="Alsmark U.C."/>
            <person name="Samuelson J."/>
            <person name="Amedeo P."/>
            <person name="Roncaglia P."/>
            <person name="Berriman M."/>
            <person name="Hirt R.P."/>
            <person name="Mann B.J."/>
            <person name="Nozaki T."/>
            <person name="Suh B."/>
            <person name="Pop M."/>
            <person name="Duchene M."/>
            <person name="Ackers J."/>
            <person name="Tannich E."/>
            <person name="Leippe M."/>
            <person name="Hofer M."/>
            <person name="Bruchhaus I."/>
            <person name="Willhoeft U."/>
            <person name="Bhattacharya A."/>
            <person name="Chillingworth T."/>
            <person name="Churcher C."/>
            <person name="Hance Z."/>
            <person name="Harris B."/>
            <person name="Harris D."/>
            <person name="Jagels K."/>
            <person name="Moule S."/>
            <person name="Mungall K."/>
            <person name="Ormond D."/>
            <person name="Squares R."/>
            <person name="Whitehead S."/>
            <person name="Quail M.A."/>
            <person name="Rabbinowitsch E."/>
            <person name="Norbertczak H."/>
            <person name="Price C."/>
            <person name="Wang Z."/>
            <person name="Guillen N."/>
            <person name="Gilchrist C."/>
            <person name="Stroup S.E."/>
            <person name="Bhattacharya S."/>
            <person name="Lohia A."/>
            <person name="Foster P.G."/>
            <person name="Sicheritz-Ponten T."/>
            <person name="Weber C."/>
            <person name="Singh U."/>
            <person name="Mukherjee C."/>
            <person name="El-Sayed N.M."/>
            <person name="Petri W.A.Jr."/>
            <person name="Clark C.G."/>
            <person name="Embley T.M."/>
            <person name="Barrell B."/>
            <person name="Fraser C.M."/>
            <person name="Hall N."/>
        </authorList>
    </citation>
    <scope>NUCLEOTIDE SEQUENCE [LARGE SCALE GENOMIC DNA]</scope>
    <source>
        <strain evidence="5">HM-1:IMSS</strain>
    </source>
</reference>
<evidence type="ECO:0000313" key="5">
    <source>
        <dbReference type="EMBL" id="EAL51290.1"/>
    </source>
</evidence>
<dbReference type="Pfam" id="PF00025">
    <property type="entry name" value="Arf"/>
    <property type="match status" value="1"/>
</dbReference>
<dbReference type="OrthoDB" id="26391at2759"/>
<evidence type="ECO:0000313" key="6">
    <source>
        <dbReference type="Proteomes" id="UP000001926"/>
    </source>
</evidence>
<keyword evidence="1 3" id="KW-0547">Nucleotide-binding</keyword>
<keyword evidence="2 3" id="KW-0342">GTP-binding</keyword>
<feature type="binding site" evidence="4">
    <location>
        <position position="28"/>
    </location>
    <ligand>
        <name>Mg(2+)</name>
        <dbReference type="ChEBI" id="CHEBI:18420"/>
    </ligand>
</feature>
<dbReference type="PANTHER" id="PTHR11711">
    <property type="entry name" value="ADP RIBOSYLATION FACTOR-RELATED"/>
    <property type="match status" value="1"/>
</dbReference>
<dbReference type="GO" id="GO:0005737">
    <property type="term" value="C:cytoplasm"/>
    <property type="evidence" value="ECO:0000318"/>
    <property type="project" value="GO_Central"/>
</dbReference>
<keyword evidence="4" id="KW-0460">Magnesium</keyword>
<dbReference type="AlphaFoldDB" id="A0A8U0WNX8"/>
<sequence>MAAWLSKLFGTIKNRRIIVTGLNGAGKTSIRYKLLLGKFAMNIPTIGFGVESFEYKDICFSLWEVKEKDRTKPLWKEYYTYSDGIIFVIDSTNTKDQLVQAKNLLNQILKLKELEGIPLLIYINKDDLLQDKNVTDIINQLGVNQIKGREWYYQSSCAINGDGLYEGLDWLSSKIN</sequence>
<feature type="binding site" evidence="3">
    <location>
        <begin position="21"/>
        <end position="28"/>
    </location>
    <ligand>
        <name>GTP</name>
        <dbReference type="ChEBI" id="CHEBI:37565"/>
    </ligand>
</feature>
<evidence type="ECO:0000256" key="1">
    <source>
        <dbReference type="ARBA" id="ARBA00022741"/>
    </source>
</evidence>
<dbReference type="PROSITE" id="PS51417">
    <property type="entry name" value="ARF"/>
    <property type="match status" value="1"/>
</dbReference>
<gene>
    <name evidence="5" type="ORF">EHI_073480</name>
</gene>
<dbReference type="SUPFAM" id="SSF52540">
    <property type="entry name" value="P-loop containing nucleoside triphosphate hydrolases"/>
    <property type="match status" value="1"/>
</dbReference>
<dbReference type="GO" id="GO:0046872">
    <property type="term" value="F:metal ion binding"/>
    <property type="evidence" value="ECO:0007669"/>
    <property type="project" value="UniProtKB-KW"/>
</dbReference>
<evidence type="ECO:0000256" key="4">
    <source>
        <dbReference type="PIRSR" id="PIRSR606689-2"/>
    </source>
</evidence>
<dbReference type="PRINTS" id="PR00328">
    <property type="entry name" value="SAR1GTPBP"/>
</dbReference>
<dbReference type="InterPro" id="IPR027417">
    <property type="entry name" value="P-loop_NTPase"/>
</dbReference>
<dbReference type="GO" id="GO:0005525">
    <property type="term" value="F:GTP binding"/>
    <property type="evidence" value="ECO:0000318"/>
    <property type="project" value="GO_Central"/>
</dbReference>
<feature type="binding site" evidence="4">
    <location>
        <position position="45"/>
    </location>
    <ligand>
        <name>Mg(2+)</name>
        <dbReference type="ChEBI" id="CHEBI:18420"/>
    </ligand>
</feature>
<keyword evidence="6" id="KW-1185">Reference proteome</keyword>
<protein>
    <submittedName>
        <fullName evidence="5">ADP-ribosylation factor, putative</fullName>
    </submittedName>
</protein>